<evidence type="ECO:0000256" key="2">
    <source>
        <dbReference type="ARBA" id="ARBA00022603"/>
    </source>
</evidence>
<reference evidence="7 8" key="1">
    <citation type="submission" date="2019-04" db="EMBL/GenBank/DDBJ databases">
        <title>Microbes associate with the intestines of laboratory mice.</title>
        <authorList>
            <person name="Navarre W."/>
            <person name="Wong E."/>
            <person name="Huang K."/>
            <person name="Tropini C."/>
            <person name="Ng K."/>
            <person name="Yu B."/>
        </authorList>
    </citation>
    <scope>NUCLEOTIDE SEQUENCE [LARGE SCALE GENOMIC DNA]</scope>
    <source>
        <strain evidence="7 8">NM06_A21</strain>
    </source>
</reference>
<dbReference type="EMBL" id="SRYD01000043">
    <property type="protein sequence ID" value="TGY72066.1"/>
    <property type="molecule type" value="Genomic_DNA"/>
</dbReference>
<keyword evidence="3 7" id="KW-0808">Transferase</keyword>
<comment type="caution">
    <text evidence="7">The sequence shown here is derived from an EMBL/GenBank/DDBJ whole genome shotgun (WGS) entry which is preliminary data.</text>
</comment>
<dbReference type="InterPro" id="IPR029063">
    <property type="entry name" value="SAM-dependent_MTases_sf"/>
</dbReference>
<dbReference type="InterPro" id="IPR011639">
    <property type="entry name" value="MethylTrfase_TaqI-like_dom"/>
</dbReference>
<sequence length="1194" mass="137008">METTKLKRFATEARAKLRAGVATKIRSLGFDADGNAVPGMEPTPMVGGCTWNGQILPSAFAEQWEALRRRLKAKGLKEVVEEGAYTWFNRLMAIRILSMNGIAEPVLRFVDEARTPKIVDDARQGRVIPMPDQQLQRLRKLFDDPTKINEQFALLVTEFCHQTPILQACFGSLADYTELLLPNNILDKGGFIEMLNTADFITEGDYKSAELIGWLYQFYISDRKDDVFAKKGKVEADEIPAATQIFTPNWIVKYMVQNAVLPQVRSNRLPEEDKTYLIDKEAPEEPKKPKDLKVADLACGSGHILNECFDILYDLYIASGFGRGEAIESIFANNLLGIDIDERARQLATFALMLKACQRDESFADAHILPRILTAPDMPESVENPEDYLPHFFLGNYDKEIAEAWKLVKDAHTLGSIIKFDISPVTRSKMEQKVKEWRSESDIPYGIQLGLPIMDFILALTDSYDAIVMNPPYMPTSRVDLLKEYAAKNYPDSKTDLFSVFMDVCIDRIKDVGKYGMINMQSWMFLSSFETLRKKILDNQHIDSLLHLGPRTFDELSGEVVQNAAFVISKAAPNTVEGIYYRLIDGKSCAAKRDMFLANENCYTVADQKQFEQIPGAPIAYWVSTQFINLFSLEKFSKYFLTAHGILTGHDEDMIRYWRDVDKKKIGFDFKTEELFQSSNYIYAPLAKGGSYRKWYGNHDLLIKYDCNTVEYMRRYPKFTLQGHDLYFKEGATWSFELYGDNLSLRFLPQGFLIHHRGPGIYGNSQITTFQVMGFLLSKVAGYFLRVLNPTISCSAGVVNKIPVLSPNTWNDNLTKTNVEIAKQDWDAHETSWDFRRNGLLDIDADKAMSIVSDYSDVTGICIDMAAPEPTKLEWLVSMNKMNWEAKFYRLHSNEEELNRQFIEMYGLQDELSPDVPLEDITILQQGEIKIKDAEDSYILNIEGGSSIPMALPKRIEWQDDVLIKQLISYMVGVWMGRYRLDRPGLNVAHPDPTEEEMASYQYGPDNATLVIDDDAIIPILPTGAPFEDNLTEYVANFVRIAWGEESQTDNLNYIEQCLGKKIEDYVQKDFWKDHKKMYQNRPIYWLFSSKKGAFKALVYVHRMHPYTVEQVRTRYLLKYMDWLRSEAQRLEIRDADLTTAERRRLDRLRLDIEECEEYHERLQVVAEQAIPLDLDNGIPANHALFGDILTKLK</sequence>
<evidence type="ECO:0000313" key="8">
    <source>
        <dbReference type="Proteomes" id="UP000306630"/>
    </source>
</evidence>
<dbReference type="Pfam" id="PF07669">
    <property type="entry name" value="Eco57I"/>
    <property type="match status" value="1"/>
</dbReference>
<dbReference type="AlphaFoldDB" id="A0A4S2FS88"/>
<gene>
    <name evidence="7" type="primary">pglX</name>
    <name evidence="7" type="ORF">E5333_10585</name>
</gene>
<dbReference type="PROSITE" id="PS00092">
    <property type="entry name" value="N6_MTASE"/>
    <property type="match status" value="1"/>
</dbReference>
<proteinExistence type="predicted"/>
<accession>A0A4S2FS88</accession>
<dbReference type="PANTHER" id="PTHR33841">
    <property type="entry name" value="DNA METHYLTRANSFERASE YEEA-RELATED"/>
    <property type="match status" value="1"/>
</dbReference>
<keyword evidence="2 7" id="KW-0489">Methyltransferase</keyword>
<keyword evidence="4" id="KW-0949">S-adenosyl-L-methionine</keyword>
<evidence type="ECO:0000256" key="4">
    <source>
        <dbReference type="ARBA" id="ARBA00022691"/>
    </source>
</evidence>
<dbReference type="Gene3D" id="3.40.50.150">
    <property type="entry name" value="Vaccinia Virus protein VP39"/>
    <property type="match status" value="1"/>
</dbReference>
<evidence type="ECO:0000313" key="7">
    <source>
        <dbReference type="EMBL" id="TGY72066.1"/>
    </source>
</evidence>
<dbReference type="NCBIfam" id="NF033452">
    <property type="entry name" value="BREX_1_MTaseX"/>
    <property type="match status" value="1"/>
</dbReference>
<name>A0A4S2FS88_9BACT</name>
<evidence type="ECO:0000259" key="6">
    <source>
        <dbReference type="Pfam" id="PF07669"/>
    </source>
</evidence>
<dbReference type="InterPro" id="IPR050953">
    <property type="entry name" value="N4_N6_ade-DNA_methylase"/>
</dbReference>
<dbReference type="PANTHER" id="PTHR33841:SF1">
    <property type="entry name" value="DNA METHYLTRANSFERASE A"/>
    <property type="match status" value="1"/>
</dbReference>
<evidence type="ECO:0000256" key="3">
    <source>
        <dbReference type="ARBA" id="ARBA00022679"/>
    </source>
</evidence>
<dbReference type="Proteomes" id="UP000306630">
    <property type="component" value="Unassembled WGS sequence"/>
</dbReference>
<evidence type="ECO:0000256" key="1">
    <source>
        <dbReference type="ARBA" id="ARBA00011900"/>
    </source>
</evidence>
<dbReference type="GO" id="GO:0032259">
    <property type="term" value="P:methylation"/>
    <property type="evidence" value="ECO:0007669"/>
    <property type="project" value="UniProtKB-KW"/>
</dbReference>
<organism evidence="7 8">
    <name type="scientific">Muribaculum intestinale</name>
    <dbReference type="NCBI Taxonomy" id="1796646"/>
    <lineage>
        <taxon>Bacteria</taxon>
        <taxon>Pseudomonadati</taxon>
        <taxon>Bacteroidota</taxon>
        <taxon>Bacteroidia</taxon>
        <taxon>Bacteroidales</taxon>
        <taxon>Muribaculaceae</taxon>
        <taxon>Muribaculum</taxon>
    </lineage>
</organism>
<evidence type="ECO:0000256" key="5">
    <source>
        <dbReference type="ARBA" id="ARBA00047942"/>
    </source>
</evidence>
<protein>
    <recommendedName>
        <fullName evidence="1">site-specific DNA-methyltransferase (adenine-specific)</fullName>
        <ecNumber evidence="1">2.1.1.72</ecNumber>
    </recommendedName>
</protein>
<dbReference type="InterPro" id="IPR047939">
    <property type="entry name" value="BREX_1_PglX"/>
</dbReference>
<dbReference type="SUPFAM" id="SSF53335">
    <property type="entry name" value="S-adenosyl-L-methionine-dependent methyltransferases"/>
    <property type="match status" value="1"/>
</dbReference>
<dbReference type="EC" id="2.1.1.72" evidence="1"/>
<dbReference type="InterPro" id="IPR002052">
    <property type="entry name" value="DNA_methylase_N6_adenine_CS"/>
</dbReference>
<dbReference type="GO" id="GO:0006304">
    <property type="term" value="P:DNA modification"/>
    <property type="evidence" value="ECO:0007669"/>
    <property type="project" value="InterPro"/>
</dbReference>
<dbReference type="PRINTS" id="PR00507">
    <property type="entry name" value="N12N6MTFRASE"/>
</dbReference>
<dbReference type="GO" id="GO:0003676">
    <property type="term" value="F:nucleic acid binding"/>
    <property type="evidence" value="ECO:0007669"/>
    <property type="project" value="InterPro"/>
</dbReference>
<feature type="domain" description="Type II methyltransferase M.TaqI-like" evidence="6">
    <location>
        <begin position="333"/>
        <end position="549"/>
    </location>
</feature>
<dbReference type="GO" id="GO:0009007">
    <property type="term" value="F:site-specific DNA-methyltransferase (adenine-specific) activity"/>
    <property type="evidence" value="ECO:0007669"/>
    <property type="project" value="UniProtKB-EC"/>
</dbReference>
<dbReference type="RefSeq" id="WP_135993586.1">
    <property type="nucleotide sequence ID" value="NZ_SRYD01000043.1"/>
</dbReference>
<comment type="catalytic activity">
    <reaction evidence="5">
        <text>a 2'-deoxyadenosine in DNA + S-adenosyl-L-methionine = an N(6)-methyl-2'-deoxyadenosine in DNA + S-adenosyl-L-homocysteine + H(+)</text>
        <dbReference type="Rhea" id="RHEA:15197"/>
        <dbReference type="Rhea" id="RHEA-COMP:12418"/>
        <dbReference type="Rhea" id="RHEA-COMP:12419"/>
        <dbReference type="ChEBI" id="CHEBI:15378"/>
        <dbReference type="ChEBI" id="CHEBI:57856"/>
        <dbReference type="ChEBI" id="CHEBI:59789"/>
        <dbReference type="ChEBI" id="CHEBI:90615"/>
        <dbReference type="ChEBI" id="CHEBI:90616"/>
        <dbReference type="EC" id="2.1.1.72"/>
    </reaction>
</comment>